<evidence type="ECO:0000313" key="2">
    <source>
        <dbReference type="Proteomes" id="UP000188605"/>
    </source>
</evidence>
<name>A0ACC8X8A3_9FIRM</name>
<sequence>MKILLTAHAGCQDTPLDGLEYIQEAINYNADVIELDVRFNAEGIPVLSHNEITQDKQLVTVEQALEIIYKHNDIKVNYDMKETTFISNLVDVISKTNMTSRGLTTGEPMLDVDIEKLAAIGIEYFNAPVDHTRLDDINYCNELVKQINNYAGINIDYKFLTKEILEIMHENNKKVFVWTVDDKDDITSLKNLGVDSITTNRLDYFRNEKTM</sequence>
<protein>
    <submittedName>
        <fullName evidence="1">Uncharacterized protein</fullName>
    </submittedName>
</protein>
<evidence type="ECO:0000313" key="1">
    <source>
        <dbReference type="EMBL" id="ONI38295.1"/>
    </source>
</evidence>
<keyword evidence="2" id="KW-1185">Reference proteome</keyword>
<dbReference type="Proteomes" id="UP000188605">
    <property type="component" value="Unassembled WGS sequence"/>
</dbReference>
<accession>A0ACC8X8A3</accession>
<organism evidence="1 2">
    <name type="scientific">Candidatus Epulonipiscium fishelsonii</name>
    <dbReference type="NCBI Taxonomy" id="77094"/>
    <lineage>
        <taxon>Bacteria</taxon>
        <taxon>Bacillati</taxon>
        <taxon>Bacillota</taxon>
        <taxon>Clostridia</taxon>
        <taxon>Lachnospirales</taxon>
        <taxon>Lachnospiraceae</taxon>
        <taxon>Candidatus Epulonipiscium</taxon>
    </lineage>
</organism>
<reference evidence="1" key="1">
    <citation type="submission" date="2016-08" db="EMBL/GenBank/DDBJ databases">
        <authorList>
            <person name="Ngugi D.K."/>
            <person name="Miyake S."/>
            <person name="Stingl U."/>
        </authorList>
    </citation>
    <scope>NUCLEOTIDE SEQUENCE</scope>
    <source>
        <strain evidence="1">SCG-B11WGA-EpuloA1</strain>
    </source>
</reference>
<dbReference type="EMBL" id="LJDB01000090">
    <property type="protein sequence ID" value="ONI38295.1"/>
    <property type="molecule type" value="Genomic_DNA"/>
</dbReference>
<proteinExistence type="predicted"/>
<comment type="caution">
    <text evidence="1">The sequence shown here is derived from an EMBL/GenBank/DDBJ whole genome shotgun (WGS) entry which is preliminary data.</text>
</comment>
<gene>
    <name evidence="1" type="ORF">AN396_11010</name>
</gene>